<dbReference type="Pfam" id="PF13380">
    <property type="entry name" value="CoA_binding_2"/>
    <property type="match status" value="1"/>
</dbReference>
<dbReference type="Pfam" id="PF00583">
    <property type="entry name" value="Acetyltransf_1"/>
    <property type="match status" value="1"/>
</dbReference>
<dbReference type="PROSITE" id="PS51186">
    <property type="entry name" value="GNAT"/>
    <property type="match status" value="1"/>
</dbReference>
<dbReference type="InterPro" id="IPR036291">
    <property type="entry name" value="NAD(P)-bd_dom_sf"/>
</dbReference>
<dbReference type="Pfam" id="PF13607">
    <property type="entry name" value="Succ_CoA_lig"/>
    <property type="match status" value="1"/>
</dbReference>
<dbReference type="PROSITE" id="PS50975">
    <property type="entry name" value="ATP_GRASP"/>
    <property type="match status" value="1"/>
</dbReference>
<evidence type="ECO:0000256" key="1">
    <source>
        <dbReference type="PROSITE-ProRule" id="PRU00409"/>
    </source>
</evidence>
<dbReference type="InterPro" id="IPR016181">
    <property type="entry name" value="Acyl_CoA_acyltransferase"/>
</dbReference>
<dbReference type="EMBL" id="BAAAPO010000023">
    <property type="protein sequence ID" value="GAA1790572.1"/>
    <property type="molecule type" value="Genomic_DNA"/>
</dbReference>
<dbReference type="Gene3D" id="3.40.50.261">
    <property type="entry name" value="Succinyl-CoA synthetase domains"/>
    <property type="match status" value="2"/>
</dbReference>
<protein>
    <submittedName>
        <fullName evidence="4">Bifunctional GNAT family N-acetyltransferase/acetate--CoA ligase family protein</fullName>
    </submittedName>
</protein>
<dbReference type="Gene3D" id="3.30.1490.20">
    <property type="entry name" value="ATP-grasp fold, A domain"/>
    <property type="match status" value="1"/>
</dbReference>
<feature type="domain" description="ATP-grasp" evidence="2">
    <location>
        <begin position="682"/>
        <end position="718"/>
    </location>
</feature>
<name>A0ABP4XW85_9MICO</name>
<reference evidence="5" key="1">
    <citation type="journal article" date="2019" name="Int. J. Syst. Evol. Microbiol.">
        <title>The Global Catalogue of Microorganisms (GCM) 10K type strain sequencing project: providing services to taxonomists for standard genome sequencing and annotation.</title>
        <authorList>
            <consortium name="The Broad Institute Genomics Platform"/>
            <consortium name="The Broad Institute Genome Sequencing Center for Infectious Disease"/>
            <person name="Wu L."/>
            <person name="Ma J."/>
        </authorList>
    </citation>
    <scope>NUCLEOTIDE SEQUENCE [LARGE SCALE GENOMIC DNA]</scope>
    <source>
        <strain evidence="5">JCM 15592</strain>
    </source>
</reference>
<organism evidence="4 5">
    <name type="scientific">Nostocoides veronense</name>
    <dbReference type="NCBI Taxonomy" id="330836"/>
    <lineage>
        <taxon>Bacteria</taxon>
        <taxon>Bacillati</taxon>
        <taxon>Actinomycetota</taxon>
        <taxon>Actinomycetes</taxon>
        <taxon>Micrococcales</taxon>
        <taxon>Intrasporangiaceae</taxon>
        <taxon>Nostocoides</taxon>
    </lineage>
</organism>
<dbReference type="SUPFAM" id="SSF56059">
    <property type="entry name" value="Glutathione synthetase ATP-binding domain-like"/>
    <property type="match status" value="1"/>
</dbReference>
<dbReference type="GO" id="GO:0016874">
    <property type="term" value="F:ligase activity"/>
    <property type="evidence" value="ECO:0007669"/>
    <property type="project" value="UniProtKB-KW"/>
</dbReference>
<evidence type="ECO:0000313" key="5">
    <source>
        <dbReference type="Proteomes" id="UP001499938"/>
    </source>
</evidence>
<accession>A0ABP4XW85</accession>
<dbReference type="PANTHER" id="PTHR42793">
    <property type="entry name" value="COA BINDING DOMAIN CONTAINING PROTEIN"/>
    <property type="match status" value="1"/>
</dbReference>
<dbReference type="SUPFAM" id="SSF51735">
    <property type="entry name" value="NAD(P)-binding Rossmann-fold domains"/>
    <property type="match status" value="1"/>
</dbReference>
<dbReference type="InterPro" id="IPR013815">
    <property type="entry name" value="ATP_grasp_subdomain_1"/>
</dbReference>
<dbReference type="RefSeq" id="WP_344082975.1">
    <property type="nucleotide sequence ID" value="NZ_BAAAPO010000023.1"/>
</dbReference>
<dbReference type="InterPro" id="IPR016102">
    <property type="entry name" value="Succinyl-CoA_synth-like"/>
</dbReference>
<evidence type="ECO:0000259" key="2">
    <source>
        <dbReference type="PROSITE" id="PS50975"/>
    </source>
</evidence>
<keyword evidence="5" id="KW-1185">Reference proteome</keyword>
<dbReference type="InterPro" id="IPR003781">
    <property type="entry name" value="CoA-bd"/>
</dbReference>
<feature type="domain" description="N-acetyltransferase" evidence="3">
    <location>
        <begin position="27"/>
        <end position="177"/>
    </location>
</feature>
<dbReference type="SUPFAM" id="SSF55729">
    <property type="entry name" value="Acyl-CoA N-acyltransferases (Nat)"/>
    <property type="match status" value="1"/>
</dbReference>
<dbReference type="Gene3D" id="3.40.50.720">
    <property type="entry name" value="NAD(P)-binding Rossmann-like Domain"/>
    <property type="match status" value="1"/>
</dbReference>
<dbReference type="Gene3D" id="3.30.470.20">
    <property type="entry name" value="ATP-grasp fold, B domain"/>
    <property type="match status" value="1"/>
</dbReference>
<dbReference type="Pfam" id="PF13549">
    <property type="entry name" value="ATP-grasp_5"/>
    <property type="match status" value="1"/>
</dbReference>
<dbReference type="InterPro" id="IPR000182">
    <property type="entry name" value="GNAT_dom"/>
</dbReference>
<dbReference type="SMART" id="SM00881">
    <property type="entry name" value="CoA_binding"/>
    <property type="match status" value="1"/>
</dbReference>
<dbReference type="Gene3D" id="3.40.630.30">
    <property type="match status" value="1"/>
</dbReference>
<dbReference type="Proteomes" id="UP001499938">
    <property type="component" value="Unassembled WGS sequence"/>
</dbReference>
<dbReference type="InterPro" id="IPR032875">
    <property type="entry name" value="Succ_CoA_lig_flav_dom"/>
</dbReference>
<dbReference type="CDD" id="cd04301">
    <property type="entry name" value="NAT_SF"/>
    <property type="match status" value="1"/>
</dbReference>
<sequence length="898" mass="96741">MDEVEALPPGYPTEWEADVVLRDGSVGHVRAILPSDQEALQRFHSRQSDESIYLRFFAPLRELSSRDLHRFTNVDYRDRVALVVTHRGEVIGIGRYDRIDAHSAEVAFNISDDFQGRGIGSVLLEHLADIARDMGLTSFEAEVLPQNQKMLRVFADAGYVVARRVEDGIVQVHFDIEPTEKSESVRLAREHRAESVSISALVAPKVIAVVGAGRTPGSVGREVLRHLRDGGFTGQLYAVNPAVQDVLGIPSHPTVSAIPAQVDVAVLAMRPEYALDVVEDCAAAGVHGLVILSAGFAESGKDGQKLEKRMLRLARDSGMRIVGPTSFGLINTADDVRMNASLAPRMVPAGHLGLFAQSGPLGVAVLDSATRRSLGISTFASAGNRLDVSGNDLMQYWLDDERTRAVGLYLESMGNPRKFSRIARRLAMSKPVIVIKAGASKYGVPPGHRVRQAQVDPVAFTAMLAQAGVVHVDDIHQMFDVAQVLIHQPEPAGRRVAIVGNSVQLSALTAQVAESHGLIITHGPTSVDAEAPLDRFAKKLRKAFSDKDADSVIICFTPPLRRSEAEAIAMIHELADGSDKTVVATMIGARGVAARPLGEHRLSEVSDGDQIPEPTRDLPLYMTPEDAVRALAAATRYAEWRRKDKGEPLSRSGIDRAGAHSVIDAELAEHPGGEHLSHEDAQRPLATYGIDLWSRVIVRTADEAVAAADRLGYPVVVKSLSPIVRGQSTLQGVRVDLGNATAVREAYDSLVDRLAAYDLAEFAVQRMAHSGVSTVVTGTEDPLFGPVVTFAVAGPSRDLLRDIGYAIPPLNDVDVQELIDSIKAAPLLQGYKGAPPVHRAALADVIARVSMMCDDLPEIASIILNPVVAHPGGVDVLGAEIELAPPAKRKDIRRRALT</sequence>
<dbReference type="InterPro" id="IPR011761">
    <property type="entry name" value="ATP-grasp"/>
</dbReference>
<keyword evidence="4" id="KW-0436">Ligase</keyword>
<dbReference type="PANTHER" id="PTHR42793:SF1">
    <property type="entry name" value="PEPTIDYL-LYSINE N-ACETYLTRANSFERASE PATZ"/>
    <property type="match status" value="1"/>
</dbReference>
<evidence type="ECO:0000259" key="3">
    <source>
        <dbReference type="PROSITE" id="PS51186"/>
    </source>
</evidence>
<keyword evidence="1" id="KW-0067">ATP-binding</keyword>
<gene>
    <name evidence="4" type="ORF">GCM10009811_14340</name>
</gene>
<dbReference type="SUPFAM" id="SSF52210">
    <property type="entry name" value="Succinyl-CoA synthetase domains"/>
    <property type="match status" value="2"/>
</dbReference>
<comment type="caution">
    <text evidence="4">The sequence shown here is derived from an EMBL/GenBank/DDBJ whole genome shotgun (WGS) entry which is preliminary data.</text>
</comment>
<keyword evidence="1" id="KW-0547">Nucleotide-binding</keyword>
<evidence type="ECO:0000313" key="4">
    <source>
        <dbReference type="EMBL" id="GAA1790572.1"/>
    </source>
</evidence>
<proteinExistence type="predicted"/>